<gene>
    <name evidence="2" type="ORF">FHS44_006955</name>
</gene>
<sequence length="54" mass="5190">MRLIAVGIAIMGTALATSGLRAGFLIVALCVAVGAAPVIHALSKARSGSSGVGL</sequence>
<evidence type="ECO:0000313" key="3">
    <source>
        <dbReference type="Proteomes" id="UP000552644"/>
    </source>
</evidence>
<proteinExistence type="predicted"/>
<keyword evidence="3" id="KW-1185">Reference proteome</keyword>
<accession>A0A7W7QV70</accession>
<evidence type="ECO:0000256" key="1">
    <source>
        <dbReference type="SAM" id="Phobius"/>
    </source>
</evidence>
<organism evidence="2 3">
    <name type="scientific">Streptosporangium saharense</name>
    <dbReference type="NCBI Taxonomy" id="1706840"/>
    <lineage>
        <taxon>Bacteria</taxon>
        <taxon>Bacillati</taxon>
        <taxon>Actinomycetota</taxon>
        <taxon>Actinomycetes</taxon>
        <taxon>Streptosporangiales</taxon>
        <taxon>Streptosporangiaceae</taxon>
        <taxon>Streptosporangium</taxon>
    </lineage>
</organism>
<protein>
    <submittedName>
        <fullName evidence="2">Uncharacterized protein</fullName>
    </submittedName>
</protein>
<dbReference type="RefSeq" id="WP_184722730.1">
    <property type="nucleotide sequence ID" value="NZ_JACHJP010000011.1"/>
</dbReference>
<comment type="caution">
    <text evidence="2">The sequence shown here is derived from an EMBL/GenBank/DDBJ whole genome shotgun (WGS) entry which is preliminary data.</text>
</comment>
<reference evidence="2 3" key="1">
    <citation type="submission" date="2020-08" db="EMBL/GenBank/DDBJ databases">
        <title>Genomic Encyclopedia of Type Strains, Phase III (KMG-III): the genomes of soil and plant-associated and newly described type strains.</title>
        <authorList>
            <person name="Whitman W."/>
        </authorList>
    </citation>
    <scope>NUCLEOTIDE SEQUENCE [LARGE SCALE GENOMIC DNA]</scope>
    <source>
        <strain evidence="2 3">CECT 8840</strain>
    </source>
</reference>
<keyword evidence="1" id="KW-0472">Membrane</keyword>
<name>A0A7W7QV70_9ACTN</name>
<dbReference type="Proteomes" id="UP000552644">
    <property type="component" value="Unassembled WGS sequence"/>
</dbReference>
<keyword evidence="1" id="KW-0812">Transmembrane</keyword>
<dbReference type="AlphaFoldDB" id="A0A7W7QV70"/>
<keyword evidence="1" id="KW-1133">Transmembrane helix</keyword>
<evidence type="ECO:0000313" key="2">
    <source>
        <dbReference type="EMBL" id="MBB4919811.1"/>
    </source>
</evidence>
<feature type="transmembrane region" description="Helical" evidence="1">
    <location>
        <begin position="26"/>
        <end position="43"/>
    </location>
</feature>
<dbReference type="EMBL" id="JACHJP010000011">
    <property type="protein sequence ID" value="MBB4919811.1"/>
    <property type="molecule type" value="Genomic_DNA"/>
</dbReference>